<organism evidence="6 7">
    <name type="scientific">Penicillium salamii</name>
    <dbReference type="NCBI Taxonomy" id="1612424"/>
    <lineage>
        <taxon>Eukaryota</taxon>
        <taxon>Fungi</taxon>
        <taxon>Dikarya</taxon>
        <taxon>Ascomycota</taxon>
        <taxon>Pezizomycotina</taxon>
        <taxon>Eurotiomycetes</taxon>
        <taxon>Eurotiomycetidae</taxon>
        <taxon>Eurotiales</taxon>
        <taxon>Aspergillaceae</taxon>
        <taxon>Penicillium</taxon>
    </lineage>
</organism>
<dbReference type="InterPro" id="IPR001099">
    <property type="entry name" value="Chalcone/stilbene_synt_N"/>
</dbReference>
<evidence type="ECO:0000256" key="3">
    <source>
        <dbReference type="RuleBase" id="RU003633"/>
    </source>
</evidence>
<dbReference type="PANTHER" id="PTHR11877:SF46">
    <property type="entry name" value="TYPE III POLYKETIDE SYNTHASE A"/>
    <property type="match status" value="1"/>
</dbReference>
<accession>A0A9W4JAU5</accession>
<dbReference type="GO" id="GO:0030639">
    <property type="term" value="P:polyketide biosynthetic process"/>
    <property type="evidence" value="ECO:0007669"/>
    <property type="project" value="TreeGrafter"/>
</dbReference>
<evidence type="ECO:0000256" key="2">
    <source>
        <dbReference type="ARBA" id="ARBA00022679"/>
    </source>
</evidence>
<dbReference type="AlphaFoldDB" id="A0A9W4JAU5"/>
<sequence>MQILLDMQPKSLAPALYITGLGSQYPPYLVGPKDLDKLAARFCDVSRPGIKKLLQVNRSTGIETRSAIQPYEAGFATQKDPPSISDIDQFFRQAGVDLAVQACQKALKDANVTPEQITNTVGVTCTNQGNPGYDFRVARQLNLPLNVDRTLLHGVGCAGGLSIMRAAAQIAGGASLRRKPARILAFACELCTPNVRHYLSMAELGTDSDQVNVAAALFSDAAAAFVLCNEYAMAQDEQVTAQFELLEWGCNLVPGTAEHMKFYSDIDGYRATLHRDIPKYTKQAIGPLFERLLPLYEEQIKCQSKERGQLAKPLEIRDFDWALHPGGKAIIDGAAEVLHLSEDQLRTSREVYRTRGNSSSASVLIVLDQLRSESKKAHIAAASFGPGLAIEMALLKRCWIY</sequence>
<dbReference type="Pfam" id="PF02797">
    <property type="entry name" value="Chal_sti_synt_C"/>
    <property type="match status" value="1"/>
</dbReference>
<gene>
    <name evidence="6" type="ORF">PSALAMII_LOCUS6262</name>
</gene>
<reference evidence="6" key="1">
    <citation type="submission" date="2021-07" db="EMBL/GenBank/DDBJ databases">
        <authorList>
            <person name="Branca A.L. A."/>
        </authorList>
    </citation>
    <scope>NUCLEOTIDE SEQUENCE</scope>
</reference>
<dbReference type="InterPro" id="IPR012328">
    <property type="entry name" value="Chalcone/stilbene_synt_C"/>
</dbReference>
<comment type="similarity">
    <text evidence="1 3">Belongs to the thiolase-like superfamily. Chalcone/stilbene synthases family.</text>
</comment>
<dbReference type="Proteomes" id="UP001152592">
    <property type="component" value="Unassembled WGS sequence"/>
</dbReference>
<dbReference type="GO" id="GO:0016747">
    <property type="term" value="F:acyltransferase activity, transferring groups other than amino-acyl groups"/>
    <property type="evidence" value="ECO:0007669"/>
    <property type="project" value="InterPro"/>
</dbReference>
<evidence type="ECO:0000259" key="5">
    <source>
        <dbReference type="Pfam" id="PF02797"/>
    </source>
</evidence>
<dbReference type="InterPro" id="IPR016039">
    <property type="entry name" value="Thiolase-like"/>
</dbReference>
<protein>
    <submittedName>
        <fullName evidence="6">Uncharacterized protein</fullName>
    </submittedName>
</protein>
<comment type="caution">
    <text evidence="6">The sequence shown here is derived from an EMBL/GenBank/DDBJ whole genome shotgun (WGS) entry which is preliminary data.</text>
</comment>
<evidence type="ECO:0000313" key="6">
    <source>
        <dbReference type="EMBL" id="CAG8386362.1"/>
    </source>
</evidence>
<feature type="domain" description="Chalcone/stilbene synthase N-terminal" evidence="4">
    <location>
        <begin position="81"/>
        <end position="227"/>
    </location>
</feature>
<name>A0A9W4JAU5_9EURO</name>
<feature type="domain" description="Chalcone/stilbene synthase C-terminal" evidence="5">
    <location>
        <begin position="310"/>
        <end position="396"/>
    </location>
</feature>
<dbReference type="InterPro" id="IPR011141">
    <property type="entry name" value="Polyketide_synthase_type-III"/>
</dbReference>
<dbReference type="PIRSF" id="PIRSF000451">
    <property type="entry name" value="PKS_III"/>
    <property type="match status" value="1"/>
</dbReference>
<dbReference type="SUPFAM" id="SSF53901">
    <property type="entry name" value="Thiolase-like"/>
    <property type="match status" value="2"/>
</dbReference>
<dbReference type="EMBL" id="CAJVPD010000240">
    <property type="protein sequence ID" value="CAG8386362.1"/>
    <property type="molecule type" value="Genomic_DNA"/>
</dbReference>
<dbReference type="PANTHER" id="PTHR11877">
    <property type="entry name" value="HYDROXYMETHYLGLUTARYL-COA SYNTHASE"/>
    <property type="match status" value="1"/>
</dbReference>
<keyword evidence="3" id="KW-0012">Acyltransferase</keyword>
<proteinExistence type="inferred from homology"/>
<keyword evidence="2 3" id="KW-0808">Transferase</keyword>
<evidence type="ECO:0000256" key="1">
    <source>
        <dbReference type="ARBA" id="ARBA00005531"/>
    </source>
</evidence>
<dbReference type="OrthoDB" id="44789at2759"/>
<evidence type="ECO:0000313" key="7">
    <source>
        <dbReference type="Proteomes" id="UP001152592"/>
    </source>
</evidence>
<dbReference type="Gene3D" id="3.40.47.10">
    <property type="match status" value="2"/>
</dbReference>
<evidence type="ECO:0000259" key="4">
    <source>
        <dbReference type="Pfam" id="PF00195"/>
    </source>
</evidence>
<dbReference type="Pfam" id="PF00195">
    <property type="entry name" value="Chal_sti_synt_N"/>
    <property type="match status" value="1"/>
</dbReference>